<proteinExistence type="predicted"/>
<dbReference type="Proteomes" id="UP001589776">
    <property type="component" value="Unassembled WGS sequence"/>
</dbReference>
<protein>
    <submittedName>
        <fullName evidence="1">Uncharacterized protein</fullName>
    </submittedName>
</protein>
<reference evidence="1 2" key="1">
    <citation type="submission" date="2024-09" db="EMBL/GenBank/DDBJ databases">
        <authorList>
            <person name="Sun Q."/>
            <person name="Mori K."/>
        </authorList>
    </citation>
    <scope>NUCLEOTIDE SEQUENCE [LARGE SCALE GENOMIC DNA]</scope>
    <source>
        <strain evidence="1 2">CCM 7759</strain>
    </source>
</reference>
<dbReference type="EMBL" id="JBHLWN010000026">
    <property type="protein sequence ID" value="MFC0212119.1"/>
    <property type="molecule type" value="Genomic_DNA"/>
</dbReference>
<organism evidence="1 2">
    <name type="scientific">Paenibacillus chartarius</name>
    <dbReference type="NCBI Taxonomy" id="747481"/>
    <lineage>
        <taxon>Bacteria</taxon>
        <taxon>Bacillati</taxon>
        <taxon>Bacillota</taxon>
        <taxon>Bacilli</taxon>
        <taxon>Bacillales</taxon>
        <taxon>Paenibacillaceae</taxon>
        <taxon>Paenibacillus</taxon>
    </lineage>
</organism>
<evidence type="ECO:0000313" key="1">
    <source>
        <dbReference type="EMBL" id="MFC0212119.1"/>
    </source>
</evidence>
<dbReference type="RefSeq" id="WP_377469209.1">
    <property type="nucleotide sequence ID" value="NZ_JBHLWN010000026.1"/>
</dbReference>
<keyword evidence="2" id="KW-1185">Reference proteome</keyword>
<gene>
    <name evidence="1" type="ORF">ACFFK0_06560</name>
</gene>
<name>A0ABV6DHJ4_9BACL</name>
<evidence type="ECO:0000313" key="2">
    <source>
        <dbReference type="Proteomes" id="UP001589776"/>
    </source>
</evidence>
<comment type="caution">
    <text evidence="1">The sequence shown here is derived from an EMBL/GenBank/DDBJ whole genome shotgun (WGS) entry which is preliminary data.</text>
</comment>
<sequence>MVAFHGMQNPCGLPLLQEIHAHRGSMSSHGVFPENAHSYLAKNAQMNLSVTTGDSLRSIMLECRSAYNTKTMQPGFSYFEKYKRGGAK</sequence>
<accession>A0ABV6DHJ4</accession>